<dbReference type="PROSITE" id="PS01279">
    <property type="entry name" value="PCMT"/>
    <property type="match status" value="1"/>
</dbReference>
<reference evidence="9" key="1">
    <citation type="submission" date="2014-10" db="EMBL/GenBank/DDBJ databases">
        <title>Massilia sp. genome.</title>
        <authorList>
            <person name="Xu B."/>
            <person name="Dai L."/>
            <person name="Huang Z."/>
        </authorList>
    </citation>
    <scope>NUCLEOTIDE SEQUENCE [LARGE SCALE GENOMIC DNA]</scope>
    <source>
        <strain evidence="9">CFS-1</strain>
    </source>
</reference>
<gene>
    <name evidence="7" type="primary">pcm</name>
    <name evidence="9" type="ORF">NM04_18125</name>
</gene>
<dbReference type="OrthoDB" id="9810066at2"/>
<accession>A0A422QHG7</accession>
<dbReference type="GO" id="GO:0030091">
    <property type="term" value="P:protein repair"/>
    <property type="evidence" value="ECO:0007669"/>
    <property type="project" value="UniProtKB-UniRule"/>
</dbReference>
<protein>
    <recommendedName>
        <fullName evidence="7">Protein-L-isoaspartate O-methyltransferase</fullName>
        <ecNumber evidence="7">2.1.1.77</ecNumber>
    </recommendedName>
    <alternativeName>
        <fullName evidence="7">L-isoaspartyl protein carboxyl methyltransferase</fullName>
    </alternativeName>
    <alternativeName>
        <fullName evidence="7">Protein L-isoaspartyl methyltransferase</fullName>
    </alternativeName>
    <alternativeName>
        <fullName evidence="7">Protein-beta-aspartate methyltransferase</fullName>
        <shortName evidence="7">PIMT</shortName>
    </alternativeName>
</protein>
<comment type="similarity">
    <text evidence="2 7">Belongs to the methyltransferase superfamily. L-isoaspartyl/D-aspartyl protein methyltransferase family.</text>
</comment>
<dbReference type="PANTHER" id="PTHR11579:SF0">
    <property type="entry name" value="PROTEIN-L-ISOASPARTATE(D-ASPARTATE) O-METHYLTRANSFERASE"/>
    <property type="match status" value="1"/>
</dbReference>
<comment type="function">
    <text evidence="7">Catalyzes the methyl esterification of L-isoaspartyl residues in peptides and proteins that result from spontaneous decomposition of normal L-aspartyl and L-asparaginyl residues. It plays a role in the repair and/or degradation of damaged proteins.</text>
</comment>
<comment type="subcellular location">
    <subcellularLocation>
        <location evidence="1 7">Cytoplasm</location>
    </subcellularLocation>
</comment>
<evidence type="ECO:0000256" key="3">
    <source>
        <dbReference type="ARBA" id="ARBA00022490"/>
    </source>
</evidence>
<keyword evidence="4 7" id="KW-0489">Methyltransferase</keyword>
<feature type="compositionally biased region" description="Low complexity" evidence="8">
    <location>
        <begin position="56"/>
        <end position="72"/>
    </location>
</feature>
<dbReference type="PANTHER" id="PTHR11579">
    <property type="entry name" value="PROTEIN-L-ISOASPARTATE O-METHYLTRANSFERASE"/>
    <property type="match status" value="1"/>
</dbReference>
<dbReference type="SUPFAM" id="SSF53335">
    <property type="entry name" value="S-adenosyl-L-methionine-dependent methyltransferases"/>
    <property type="match status" value="1"/>
</dbReference>
<evidence type="ECO:0000256" key="8">
    <source>
        <dbReference type="SAM" id="MobiDB-lite"/>
    </source>
</evidence>
<name>A0A422QHG7_9BURK</name>
<keyword evidence="10" id="KW-1185">Reference proteome</keyword>
<proteinExistence type="inferred from homology"/>
<feature type="compositionally biased region" description="Low complexity" evidence="8">
    <location>
        <begin position="22"/>
        <end position="35"/>
    </location>
</feature>
<evidence type="ECO:0000313" key="10">
    <source>
        <dbReference type="Proteomes" id="UP000283254"/>
    </source>
</evidence>
<evidence type="ECO:0000256" key="7">
    <source>
        <dbReference type="HAMAP-Rule" id="MF_00090"/>
    </source>
</evidence>
<dbReference type="GO" id="GO:0005737">
    <property type="term" value="C:cytoplasm"/>
    <property type="evidence" value="ECO:0007669"/>
    <property type="project" value="UniProtKB-SubCell"/>
</dbReference>
<sequence length="284" mass="30182">MKDARPNFPLPLSSVTSGARKPGTPAPVQTPQTATRNATTYTGARTPPSPGPAPRAPSYVQAASSAPAAQRSDLAASEAVRRAMVGRVARQGVSDPKVLMAMETVPRHLFIEPAMSGQAYVDASLPIGHNQTISQPYIVARMIEVMRAGGELGKVLEIGTGCGYQAAVLSFVAKDVYSIERIKPLHELAKTNLRPLRISNLRLQYGDGMLGLPQVAPFDGIILAAAGLEVPRALLEQLAIGAHLVAPVGAQVQHLHRITRTGKSEWTSETLEACHFVPLRPGTI</sequence>
<dbReference type="EC" id="2.1.1.77" evidence="7"/>
<organism evidence="9 10">
    <name type="scientific">Massilia aurea</name>
    <dbReference type="NCBI Taxonomy" id="373040"/>
    <lineage>
        <taxon>Bacteria</taxon>
        <taxon>Pseudomonadati</taxon>
        <taxon>Pseudomonadota</taxon>
        <taxon>Betaproteobacteria</taxon>
        <taxon>Burkholderiales</taxon>
        <taxon>Oxalobacteraceae</taxon>
        <taxon>Telluria group</taxon>
        <taxon>Massilia</taxon>
    </lineage>
</organism>
<evidence type="ECO:0000256" key="5">
    <source>
        <dbReference type="ARBA" id="ARBA00022679"/>
    </source>
</evidence>
<feature type="active site" evidence="7">
    <location>
        <position position="134"/>
    </location>
</feature>
<feature type="region of interest" description="Disordered" evidence="8">
    <location>
        <begin position="1"/>
        <end position="74"/>
    </location>
</feature>
<keyword evidence="3 7" id="KW-0963">Cytoplasm</keyword>
<dbReference type="CDD" id="cd02440">
    <property type="entry name" value="AdoMet_MTases"/>
    <property type="match status" value="1"/>
</dbReference>
<evidence type="ECO:0000256" key="2">
    <source>
        <dbReference type="ARBA" id="ARBA00005369"/>
    </source>
</evidence>
<keyword evidence="6 7" id="KW-0949">S-adenosyl-L-methionine</keyword>
<dbReference type="NCBIfam" id="NF001453">
    <property type="entry name" value="PRK00312.1"/>
    <property type="match status" value="1"/>
</dbReference>
<dbReference type="NCBIfam" id="TIGR00080">
    <property type="entry name" value="pimt"/>
    <property type="match status" value="1"/>
</dbReference>
<dbReference type="InterPro" id="IPR000682">
    <property type="entry name" value="PCMT"/>
</dbReference>
<evidence type="ECO:0000256" key="1">
    <source>
        <dbReference type="ARBA" id="ARBA00004496"/>
    </source>
</evidence>
<dbReference type="Proteomes" id="UP000283254">
    <property type="component" value="Unassembled WGS sequence"/>
</dbReference>
<comment type="caution">
    <text evidence="9">The sequence shown here is derived from an EMBL/GenBank/DDBJ whole genome shotgun (WGS) entry which is preliminary data.</text>
</comment>
<dbReference type="RefSeq" id="WP_123070865.1">
    <property type="nucleotide sequence ID" value="NZ_JSAB01000204.1"/>
</dbReference>
<dbReference type="InterPro" id="IPR029063">
    <property type="entry name" value="SAM-dependent_MTases_sf"/>
</dbReference>
<dbReference type="GO" id="GO:0004719">
    <property type="term" value="F:protein-L-isoaspartate (D-aspartate) O-methyltransferase activity"/>
    <property type="evidence" value="ECO:0007669"/>
    <property type="project" value="UniProtKB-UniRule"/>
</dbReference>
<comment type="catalytic activity">
    <reaction evidence="7">
        <text>[protein]-L-isoaspartate + S-adenosyl-L-methionine = [protein]-L-isoaspartate alpha-methyl ester + S-adenosyl-L-homocysteine</text>
        <dbReference type="Rhea" id="RHEA:12705"/>
        <dbReference type="Rhea" id="RHEA-COMP:12143"/>
        <dbReference type="Rhea" id="RHEA-COMP:12144"/>
        <dbReference type="ChEBI" id="CHEBI:57856"/>
        <dbReference type="ChEBI" id="CHEBI:59789"/>
        <dbReference type="ChEBI" id="CHEBI:90596"/>
        <dbReference type="ChEBI" id="CHEBI:90598"/>
        <dbReference type="EC" id="2.1.1.77"/>
    </reaction>
</comment>
<dbReference type="Gene3D" id="3.40.50.150">
    <property type="entry name" value="Vaccinia Virus protein VP39"/>
    <property type="match status" value="1"/>
</dbReference>
<dbReference type="HAMAP" id="MF_00090">
    <property type="entry name" value="PIMT"/>
    <property type="match status" value="1"/>
</dbReference>
<dbReference type="FunFam" id="3.40.50.150:FF:000010">
    <property type="entry name" value="Protein-L-isoaspartate O-methyltransferase"/>
    <property type="match status" value="1"/>
</dbReference>
<evidence type="ECO:0000313" key="9">
    <source>
        <dbReference type="EMBL" id="RNF29397.1"/>
    </source>
</evidence>
<evidence type="ECO:0000256" key="4">
    <source>
        <dbReference type="ARBA" id="ARBA00022603"/>
    </source>
</evidence>
<dbReference type="Pfam" id="PF01135">
    <property type="entry name" value="PCMT"/>
    <property type="match status" value="1"/>
</dbReference>
<evidence type="ECO:0000256" key="6">
    <source>
        <dbReference type="ARBA" id="ARBA00022691"/>
    </source>
</evidence>
<keyword evidence="5 7" id="KW-0808">Transferase</keyword>
<dbReference type="GO" id="GO:0032259">
    <property type="term" value="P:methylation"/>
    <property type="evidence" value="ECO:0007669"/>
    <property type="project" value="UniProtKB-KW"/>
</dbReference>
<dbReference type="EMBL" id="JSAB01000204">
    <property type="protein sequence ID" value="RNF29397.1"/>
    <property type="molecule type" value="Genomic_DNA"/>
</dbReference>
<dbReference type="AlphaFoldDB" id="A0A422QHG7"/>